<evidence type="ECO:0000256" key="5">
    <source>
        <dbReference type="SAM" id="Phobius"/>
    </source>
</evidence>
<dbReference type="Pfam" id="PF02518">
    <property type="entry name" value="HATPase_c"/>
    <property type="match status" value="1"/>
</dbReference>
<dbReference type="PANTHER" id="PTHR34220:SF7">
    <property type="entry name" value="SENSOR HISTIDINE KINASE YPDA"/>
    <property type="match status" value="1"/>
</dbReference>
<evidence type="ECO:0000256" key="1">
    <source>
        <dbReference type="ARBA" id="ARBA00004370"/>
    </source>
</evidence>
<dbReference type="PROSITE" id="PS50885">
    <property type="entry name" value="HAMP"/>
    <property type="match status" value="1"/>
</dbReference>
<dbReference type="InterPro" id="IPR010559">
    <property type="entry name" value="Sig_transdc_His_kin_internal"/>
</dbReference>
<dbReference type="SUPFAM" id="SSF158472">
    <property type="entry name" value="HAMP domain-like"/>
    <property type="match status" value="1"/>
</dbReference>
<dbReference type="InterPro" id="IPR036890">
    <property type="entry name" value="HATPase_C_sf"/>
</dbReference>
<evidence type="ECO:0000259" key="6">
    <source>
        <dbReference type="PROSITE" id="PS50885"/>
    </source>
</evidence>
<dbReference type="SMART" id="SM00304">
    <property type="entry name" value="HAMP"/>
    <property type="match status" value="1"/>
</dbReference>
<keyword evidence="8" id="KW-1185">Reference proteome</keyword>
<dbReference type="InterPro" id="IPR050640">
    <property type="entry name" value="Bact_2-comp_sensor_kinase"/>
</dbReference>
<evidence type="ECO:0000256" key="3">
    <source>
        <dbReference type="ARBA" id="ARBA00022679"/>
    </source>
</evidence>
<comment type="subcellular location">
    <subcellularLocation>
        <location evidence="1">Membrane</location>
    </subcellularLocation>
</comment>
<keyword evidence="5" id="KW-1133">Transmembrane helix</keyword>
<feature type="transmembrane region" description="Helical" evidence="5">
    <location>
        <begin position="281"/>
        <end position="305"/>
    </location>
</feature>
<dbReference type="PANTHER" id="PTHR34220">
    <property type="entry name" value="SENSOR HISTIDINE KINASE YPDA"/>
    <property type="match status" value="1"/>
</dbReference>
<evidence type="ECO:0000256" key="4">
    <source>
        <dbReference type="ARBA" id="ARBA00022777"/>
    </source>
</evidence>
<evidence type="ECO:0000256" key="2">
    <source>
        <dbReference type="ARBA" id="ARBA00022553"/>
    </source>
</evidence>
<name>A0ABQ1E1S9_9FIRM</name>
<dbReference type="Gene3D" id="3.30.565.10">
    <property type="entry name" value="Histidine kinase-like ATPase, C-terminal domain"/>
    <property type="match status" value="1"/>
</dbReference>
<dbReference type="Pfam" id="PF06580">
    <property type="entry name" value="His_kinase"/>
    <property type="match status" value="1"/>
</dbReference>
<dbReference type="Pfam" id="PF00672">
    <property type="entry name" value="HAMP"/>
    <property type="match status" value="1"/>
</dbReference>
<reference evidence="7 8" key="1">
    <citation type="submission" date="2020-06" db="EMBL/GenBank/DDBJ databases">
        <title>Characterization of fructooligosaccharide metabolism and fructooligosaccharide-degrading enzymes in human commensal butyrate producers.</title>
        <authorList>
            <person name="Tanno H."/>
            <person name="Fujii T."/>
            <person name="Hirano K."/>
            <person name="Maeno S."/>
            <person name="Tonozuka T."/>
            <person name="Sakamoto M."/>
            <person name="Ohkuma M."/>
            <person name="Tochio T."/>
            <person name="Endo A."/>
        </authorList>
    </citation>
    <scope>NUCLEOTIDE SEQUENCE [LARGE SCALE GENOMIC DNA]</scope>
    <source>
        <strain evidence="7 8">JCM 31056</strain>
    </source>
</reference>
<protein>
    <recommendedName>
        <fullName evidence="6">HAMP domain-containing protein</fullName>
    </recommendedName>
</protein>
<dbReference type="Gene3D" id="6.10.340.10">
    <property type="match status" value="1"/>
</dbReference>
<evidence type="ECO:0000313" key="8">
    <source>
        <dbReference type="Proteomes" id="UP000620147"/>
    </source>
</evidence>
<keyword evidence="2" id="KW-0597">Phosphoprotein</keyword>
<accession>A0ABQ1E1S9</accession>
<dbReference type="EMBL" id="BLYJ01000027">
    <property type="protein sequence ID" value="GFO88867.1"/>
    <property type="molecule type" value="Genomic_DNA"/>
</dbReference>
<sequence>MIRRISREVYCMAKRKISLIGLVVVMICVLVFAPVVTAGIYFIHTVSGQLQHTASETVSMYLNEFTDRTDRMMETLRDGVYYLTSDSAAQQMMSSSEPLTQIQILRLEQNFSRAFSLGDSLNPDVVSAIYLIKNDQYVPVYGGNYYLNTSWRVRQMYQTHEDCNSARTLYTHYTIVGYAYMIVDFVDLNTMQPLGKIIVELNINKLLSTLSLNQLYPSTVVIFSGDQGQRISSLQTDLFRENEDMNKWYHASSSLRKSRERVDIYIPNAEILAGVRQSTRVYFLVCAAILILALLLAATCLILLLRPLRQMLHTIGSIGSGDFSVRMDETPYTETTAISHAFNDMADRLDTLFQEVYQRGLLLRDAEIHQLESQIQPHFIFNILELINVRCMVAGQPAICTTVQNLAQLLRASVVNHGKQIITLQEELDSVKYYLALQKERFEEKLQYTVDVEDDKLLGCYLPKLTIQPLVENSIVHGLEPKRHGGWVRVSIWEEEDAVYIRVHDDGVGFDPSAIPQPGSDDKHHTHVALHNIERRFQLLYGEPYGMSIKSEPGHGTSIVLTLPIITAPPEKEKDLC</sequence>
<keyword evidence="4" id="KW-0418">Kinase</keyword>
<evidence type="ECO:0000313" key="7">
    <source>
        <dbReference type="EMBL" id="GFO88867.1"/>
    </source>
</evidence>
<gene>
    <name evidence="7" type="ORF">BUFA31_20310</name>
</gene>
<keyword evidence="5" id="KW-0472">Membrane</keyword>
<feature type="domain" description="HAMP" evidence="6">
    <location>
        <begin position="302"/>
        <end position="354"/>
    </location>
</feature>
<dbReference type="InterPro" id="IPR003594">
    <property type="entry name" value="HATPase_dom"/>
</dbReference>
<feature type="transmembrane region" description="Helical" evidence="5">
    <location>
        <begin position="20"/>
        <end position="43"/>
    </location>
</feature>
<comment type="caution">
    <text evidence="7">The sequence shown here is derived from an EMBL/GenBank/DDBJ whole genome shotgun (WGS) entry which is preliminary data.</text>
</comment>
<dbReference type="CDD" id="cd06225">
    <property type="entry name" value="HAMP"/>
    <property type="match status" value="1"/>
</dbReference>
<dbReference type="Proteomes" id="UP000620147">
    <property type="component" value="Unassembled WGS sequence"/>
</dbReference>
<dbReference type="InterPro" id="IPR003660">
    <property type="entry name" value="HAMP_dom"/>
</dbReference>
<dbReference type="SUPFAM" id="SSF55874">
    <property type="entry name" value="ATPase domain of HSP90 chaperone/DNA topoisomerase II/histidine kinase"/>
    <property type="match status" value="1"/>
</dbReference>
<keyword evidence="5" id="KW-0812">Transmembrane</keyword>
<keyword evidence="3" id="KW-0808">Transferase</keyword>
<organism evidence="7 8">
    <name type="scientific">Butyricicoccus faecihominis</name>
    <dbReference type="NCBI Taxonomy" id="1712515"/>
    <lineage>
        <taxon>Bacteria</taxon>
        <taxon>Bacillati</taxon>
        <taxon>Bacillota</taxon>
        <taxon>Clostridia</taxon>
        <taxon>Eubacteriales</taxon>
        <taxon>Butyricicoccaceae</taxon>
        <taxon>Butyricicoccus</taxon>
    </lineage>
</organism>
<proteinExistence type="predicted"/>